<reference evidence="2" key="1">
    <citation type="submission" date="2014-09" db="EMBL/GenBank/DDBJ databases">
        <title>Genome sequence of the luminous mushroom Mycena chlorophos for searching fungal bioluminescence genes.</title>
        <authorList>
            <person name="Tanaka Y."/>
            <person name="Kasuga D."/>
            <person name="Oba Y."/>
            <person name="Hase S."/>
            <person name="Sato K."/>
            <person name="Oba Y."/>
            <person name="Sakakibara Y."/>
        </authorList>
    </citation>
    <scope>NUCLEOTIDE SEQUENCE</scope>
</reference>
<dbReference type="Proteomes" id="UP000815677">
    <property type="component" value="Unassembled WGS sequence"/>
</dbReference>
<feature type="coiled-coil region" evidence="1">
    <location>
        <begin position="33"/>
        <end position="67"/>
    </location>
</feature>
<gene>
    <name evidence="2" type="ORF">MCHLO_04602</name>
</gene>
<sequence length="594" mass="66557">MSSLSTSPFTSSSKIDSYFVPDARETSDIRALLVNSAVELATLDKQLKELESALVDLRARREALHRDIVAHESLLSPIRRLSPDILSEIFLACLPRTHNPIIHPSHAPLLFGRVCRYWRELSRSTPMLWKKIHIRGLHDSAFVVFDRNPDQDGPGPAGSFYPAFGHHAGFGLSPRTHTAFLNTVNRFIEYAAASPLSIFYVQHHTVDANGSPTEADRDAILQVFDCVLAARSRIEALAIHAQSAELRRLSELSEGEMPLLKRLTISVQDGHPEQPLLENLTILRGAHLEELCFSGRGSPLKAPVPWIHLRKLSLVCYRTAHRNVPPFFASDDDGLDQNAMHEILGYCPLWVQAEFGIVRWEPWKPGSVVMMAHLEHLIISLGHGRSPGDEDSTPNIGGLLGTLSMPKLSIFQLSSFFYDILSDNLDRVANSAHMSFPAPGELAVHLHPELEFSAEFLLAVLAELPRTTALYLSPHAFTTQHGQWVPPFNAGLFPGLQERDLCPGLQSLHVTFPSIHQPMRPTGLLQFVRSRRADGSPLNSLHLDLGHSRAEDLDIEEDLRVLEREGLSLRIDEERRERVPRWRYNIPQLLRIGP</sequence>
<keyword evidence="3" id="KW-1185">Reference proteome</keyword>
<evidence type="ECO:0000313" key="2">
    <source>
        <dbReference type="EMBL" id="GAT47121.1"/>
    </source>
</evidence>
<protein>
    <recommendedName>
        <fullName evidence="4">F-box domain-containing protein</fullName>
    </recommendedName>
</protein>
<evidence type="ECO:0000313" key="3">
    <source>
        <dbReference type="Proteomes" id="UP000815677"/>
    </source>
</evidence>
<organism evidence="2 3">
    <name type="scientific">Mycena chlorophos</name>
    <name type="common">Agaric fungus</name>
    <name type="synonym">Agaricus chlorophos</name>
    <dbReference type="NCBI Taxonomy" id="658473"/>
    <lineage>
        <taxon>Eukaryota</taxon>
        <taxon>Fungi</taxon>
        <taxon>Dikarya</taxon>
        <taxon>Basidiomycota</taxon>
        <taxon>Agaricomycotina</taxon>
        <taxon>Agaricomycetes</taxon>
        <taxon>Agaricomycetidae</taxon>
        <taxon>Agaricales</taxon>
        <taxon>Marasmiineae</taxon>
        <taxon>Mycenaceae</taxon>
        <taxon>Mycena</taxon>
    </lineage>
</organism>
<evidence type="ECO:0008006" key="4">
    <source>
        <dbReference type="Google" id="ProtNLM"/>
    </source>
</evidence>
<proteinExistence type="predicted"/>
<dbReference type="EMBL" id="DF843160">
    <property type="protein sequence ID" value="GAT47121.1"/>
    <property type="molecule type" value="Genomic_DNA"/>
</dbReference>
<accession>A0ABQ0L7M5</accession>
<keyword evidence="1" id="KW-0175">Coiled coil</keyword>
<dbReference type="Gene3D" id="1.20.1280.50">
    <property type="match status" value="1"/>
</dbReference>
<name>A0ABQ0L7M5_MYCCL</name>
<evidence type="ECO:0000256" key="1">
    <source>
        <dbReference type="SAM" id="Coils"/>
    </source>
</evidence>